<proteinExistence type="inferred from homology"/>
<dbReference type="Pfam" id="PF00266">
    <property type="entry name" value="Aminotran_5"/>
    <property type="match status" value="1"/>
</dbReference>
<dbReference type="GO" id="GO:0051536">
    <property type="term" value="F:iron-sulfur cluster binding"/>
    <property type="evidence" value="ECO:0007669"/>
    <property type="project" value="UniProtKB-KW"/>
</dbReference>
<evidence type="ECO:0000256" key="2">
    <source>
        <dbReference type="ARBA" id="ARBA00003120"/>
    </source>
</evidence>
<evidence type="ECO:0000256" key="6">
    <source>
        <dbReference type="ARBA" id="ARBA00022723"/>
    </source>
</evidence>
<evidence type="ECO:0000256" key="7">
    <source>
        <dbReference type="ARBA" id="ARBA00022898"/>
    </source>
</evidence>
<evidence type="ECO:0000256" key="8">
    <source>
        <dbReference type="ARBA" id="ARBA00023004"/>
    </source>
</evidence>
<dbReference type="Proteomes" id="UP000199347">
    <property type="component" value="Unassembled WGS sequence"/>
</dbReference>
<dbReference type="OrthoDB" id="9808002at2"/>
<comment type="catalytic activity">
    <reaction evidence="10">
        <text>(sulfur carrier)-H + L-cysteine = (sulfur carrier)-SH + L-alanine</text>
        <dbReference type="Rhea" id="RHEA:43892"/>
        <dbReference type="Rhea" id="RHEA-COMP:14737"/>
        <dbReference type="Rhea" id="RHEA-COMP:14739"/>
        <dbReference type="ChEBI" id="CHEBI:29917"/>
        <dbReference type="ChEBI" id="CHEBI:35235"/>
        <dbReference type="ChEBI" id="CHEBI:57972"/>
        <dbReference type="ChEBI" id="CHEBI:64428"/>
        <dbReference type="EC" id="2.8.1.7"/>
    </reaction>
</comment>
<dbReference type="AlphaFoldDB" id="A0A1G5NKB7"/>
<dbReference type="InterPro" id="IPR016454">
    <property type="entry name" value="Cysteine_dSase"/>
</dbReference>
<evidence type="ECO:0000256" key="3">
    <source>
        <dbReference type="ARBA" id="ARBA00006490"/>
    </source>
</evidence>
<organism evidence="12 13">
    <name type="scientific">Afifella marina DSM 2698</name>
    <dbReference type="NCBI Taxonomy" id="1120955"/>
    <lineage>
        <taxon>Bacteria</taxon>
        <taxon>Pseudomonadati</taxon>
        <taxon>Pseudomonadota</taxon>
        <taxon>Alphaproteobacteria</taxon>
        <taxon>Hyphomicrobiales</taxon>
        <taxon>Afifellaceae</taxon>
        <taxon>Afifella</taxon>
    </lineage>
</organism>
<sequence>MSRARTYLDANATEPLRPQAREAMLAALEHPGNASSVHAEGRWARDLIEGARDAVAALVGARAANVVFTSGATEAANWALTPMAPDERLYVSAVEHPCVLAAGMFAPDRTTSVPVRDDGVLDLEALRARLEAGGDEGRPVLALMAVNNETGVVQPVAEAAAMVHEFGGRVICDAVQAAGRMPLSLEELGADILFLSSHKLGGPQGAGALVVQSDDGFPKNLLKGGGQEKRRRAGTENLAAIAGFGVAVQEVRHHVSHMERLQELRQRLEQGLRKIEARTLIAGEAAERVANTVLFATPGMAAETLVIAFDLEGVSVSSGSACSSGKVGDSHVLRAMNFAAPSAIRVSLPWNADEQDIDRFLDVWQTIHHRMNLGRAA</sequence>
<comment type="similarity">
    <text evidence="3">Belongs to the class-V pyridoxal-phosphate-dependent aminotransferase family. NifS/IscS subfamily.</text>
</comment>
<dbReference type="InterPro" id="IPR015421">
    <property type="entry name" value="PyrdxlP-dep_Trfase_major"/>
</dbReference>
<dbReference type="InterPro" id="IPR015422">
    <property type="entry name" value="PyrdxlP-dep_Trfase_small"/>
</dbReference>
<dbReference type="EMBL" id="FMVW01000004">
    <property type="protein sequence ID" value="SCZ37865.1"/>
    <property type="molecule type" value="Genomic_DNA"/>
</dbReference>
<dbReference type="RefSeq" id="WP_092812822.1">
    <property type="nucleotide sequence ID" value="NZ_FMVW01000004.1"/>
</dbReference>
<keyword evidence="8" id="KW-0408">Iron</keyword>
<dbReference type="Gene3D" id="1.10.260.50">
    <property type="match status" value="1"/>
</dbReference>
<evidence type="ECO:0000313" key="13">
    <source>
        <dbReference type="Proteomes" id="UP000199347"/>
    </source>
</evidence>
<dbReference type="Gene3D" id="3.40.640.10">
    <property type="entry name" value="Type I PLP-dependent aspartate aminotransferase-like (Major domain)"/>
    <property type="match status" value="1"/>
</dbReference>
<keyword evidence="13" id="KW-1185">Reference proteome</keyword>
<feature type="domain" description="Aminotransferase class V" evidence="11">
    <location>
        <begin position="6"/>
        <end position="360"/>
    </location>
</feature>
<evidence type="ECO:0000256" key="10">
    <source>
        <dbReference type="ARBA" id="ARBA00050776"/>
    </source>
</evidence>
<comment type="cofactor">
    <cofactor evidence="1">
        <name>pyridoxal 5'-phosphate</name>
        <dbReference type="ChEBI" id="CHEBI:597326"/>
    </cofactor>
</comment>
<dbReference type="PIRSF" id="PIRSF005572">
    <property type="entry name" value="NifS"/>
    <property type="match status" value="1"/>
</dbReference>
<keyword evidence="6" id="KW-0479">Metal-binding</keyword>
<evidence type="ECO:0000313" key="12">
    <source>
        <dbReference type="EMBL" id="SCZ37865.1"/>
    </source>
</evidence>
<protein>
    <recommendedName>
        <fullName evidence="4">Cysteine desulfurase</fullName>
    </recommendedName>
</protein>
<reference evidence="12 13" key="1">
    <citation type="submission" date="2016-10" db="EMBL/GenBank/DDBJ databases">
        <authorList>
            <person name="de Groot N.N."/>
        </authorList>
    </citation>
    <scope>NUCLEOTIDE SEQUENCE [LARGE SCALE GENOMIC DNA]</scope>
    <source>
        <strain evidence="12 13">DSM 2698</strain>
    </source>
</reference>
<accession>A0A1G5NKB7</accession>
<name>A0A1G5NKB7_AFIMA</name>
<keyword evidence="9" id="KW-0411">Iron-sulfur</keyword>
<evidence type="ECO:0000256" key="5">
    <source>
        <dbReference type="ARBA" id="ARBA00022679"/>
    </source>
</evidence>
<evidence type="ECO:0000256" key="1">
    <source>
        <dbReference type="ARBA" id="ARBA00001933"/>
    </source>
</evidence>
<dbReference type="PANTHER" id="PTHR11601:SF34">
    <property type="entry name" value="CYSTEINE DESULFURASE"/>
    <property type="match status" value="1"/>
</dbReference>
<keyword evidence="7" id="KW-0663">Pyridoxal phosphate</keyword>
<evidence type="ECO:0000256" key="9">
    <source>
        <dbReference type="ARBA" id="ARBA00023014"/>
    </source>
</evidence>
<comment type="function">
    <text evidence="2">Catalyzes the removal of elemental sulfur atoms from cysteine to produce alanine. Seems to participate in the biosynthesis of the nitrogenase metalloclusters by providing the inorganic sulfur required for the Fe-S core formation.</text>
</comment>
<gene>
    <name evidence="12" type="ORF">SAMN03080610_02270</name>
</gene>
<dbReference type="SUPFAM" id="SSF53383">
    <property type="entry name" value="PLP-dependent transferases"/>
    <property type="match status" value="1"/>
</dbReference>
<dbReference type="GO" id="GO:0046872">
    <property type="term" value="F:metal ion binding"/>
    <property type="evidence" value="ECO:0007669"/>
    <property type="project" value="UniProtKB-KW"/>
</dbReference>
<dbReference type="PANTHER" id="PTHR11601">
    <property type="entry name" value="CYSTEINE DESULFURYLASE FAMILY MEMBER"/>
    <property type="match status" value="1"/>
</dbReference>
<dbReference type="InterPro" id="IPR015424">
    <property type="entry name" value="PyrdxlP-dep_Trfase"/>
</dbReference>
<keyword evidence="5" id="KW-0808">Transferase</keyword>
<dbReference type="InterPro" id="IPR000192">
    <property type="entry name" value="Aminotrans_V_dom"/>
</dbReference>
<dbReference type="GO" id="GO:0031071">
    <property type="term" value="F:cysteine desulfurase activity"/>
    <property type="evidence" value="ECO:0007669"/>
    <property type="project" value="UniProtKB-EC"/>
</dbReference>
<evidence type="ECO:0000256" key="4">
    <source>
        <dbReference type="ARBA" id="ARBA00013558"/>
    </source>
</evidence>
<evidence type="ECO:0000259" key="11">
    <source>
        <dbReference type="Pfam" id="PF00266"/>
    </source>
</evidence>
<dbReference type="Gene3D" id="3.90.1150.10">
    <property type="entry name" value="Aspartate Aminotransferase, domain 1"/>
    <property type="match status" value="1"/>
</dbReference>
<dbReference type="STRING" id="1120955.SAMN03080610_02270"/>